<sequence>MSEPNRIQSPDKKNMTDPNKPSTNTQHILTQSTNTPSFASKVFSEQLPKRELAIVFNTIENIPQIEYLIALSKLISPKDITYASRVSNGRFCVYLSNKNTIDNLLDNHQNITVNNQIINIRRLINPAKKLILSNVCPTIPNSIIESSLNYAGFTLVSPIIKLRAGFNIEGFTHIMSFKRQIFVKPDDFENKPTSIIINHEDIAYRIFINDDTVTCFHCKLKGHISNQCPNLKTHLVLNETHNSSTPDTKINVNMTLDNEPNTESNEDINNIELNIAPPIGIKRPAPSTSTLSPPPLLPRITKPQTYSQWITPHKI</sequence>
<dbReference type="InterPro" id="IPR001878">
    <property type="entry name" value="Znf_CCHC"/>
</dbReference>
<dbReference type="InterPro" id="IPR036875">
    <property type="entry name" value="Znf_CCHC_sf"/>
</dbReference>
<dbReference type="GO" id="GO:0008270">
    <property type="term" value="F:zinc ion binding"/>
    <property type="evidence" value="ECO:0007669"/>
    <property type="project" value="UniProtKB-KW"/>
</dbReference>
<dbReference type="GO" id="GO:0003676">
    <property type="term" value="F:nucleic acid binding"/>
    <property type="evidence" value="ECO:0007669"/>
    <property type="project" value="InterPro"/>
</dbReference>
<keyword evidence="5" id="KW-1185">Reference proteome</keyword>
<proteinExistence type="predicted"/>
<evidence type="ECO:0000313" key="4">
    <source>
        <dbReference type="EMBL" id="KAE9521634.1"/>
    </source>
</evidence>
<organism evidence="4 5">
    <name type="scientific">Aphis glycines</name>
    <name type="common">Soybean aphid</name>
    <dbReference type="NCBI Taxonomy" id="307491"/>
    <lineage>
        <taxon>Eukaryota</taxon>
        <taxon>Metazoa</taxon>
        <taxon>Ecdysozoa</taxon>
        <taxon>Arthropoda</taxon>
        <taxon>Hexapoda</taxon>
        <taxon>Insecta</taxon>
        <taxon>Pterygota</taxon>
        <taxon>Neoptera</taxon>
        <taxon>Paraneoptera</taxon>
        <taxon>Hemiptera</taxon>
        <taxon>Sternorrhyncha</taxon>
        <taxon>Aphidomorpha</taxon>
        <taxon>Aphidoidea</taxon>
        <taxon>Aphididae</taxon>
        <taxon>Aphidini</taxon>
        <taxon>Aphis</taxon>
        <taxon>Aphis</taxon>
    </lineage>
</organism>
<dbReference type="PROSITE" id="PS50158">
    <property type="entry name" value="ZF_CCHC"/>
    <property type="match status" value="1"/>
</dbReference>
<evidence type="ECO:0000313" key="5">
    <source>
        <dbReference type="Proteomes" id="UP000475862"/>
    </source>
</evidence>
<accession>A0A6G0SUJ0</accession>
<dbReference type="SMART" id="SM00343">
    <property type="entry name" value="ZnF_C2HC"/>
    <property type="match status" value="1"/>
</dbReference>
<dbReference type="OrthoDB" id="6630394at2759"/>
<feature type="compositionally biased region" description="Polar residues" evidence="2">
    <location>
        <begin position="16"/>
        <end position="31"/>
    </location>
</feature>
<comment type="caution">
    <text evidence="4">The sequence shown here is derived from an EMBL/GenBank/DDBJ whole genome shotgun (WGS) entry which is preliminary data.</text>
</comment>
<name>A0A6G0SUJ0_APHGL</name>
<protein>
    <recommendedName>
        <fullName evidence="3">CCHC-type domain-containing protein</fullName>
    </recommendedName>
</protein>
<keyword evidence="1" id="KW-0479">Metal-binding</keyword>
<evidence type="ECO:0000259" key="3">
    <source>
        <dbReference type="PROSITE" id="PS50158"/>
    </source>
</evidence>
<dbReference type="SUPFAM" id="SSF57756">
    <property type="entry name" value="Retrovirus zinc finger-like domains"/>
    <property type="match status" value="1"/>
</dbReference>
<reference evidence="4 5" key="1">
    <citation type="submission" date="2019-08" db="EMBL/GenBank/DDBJ databases">
        <title>The genome of the soybean aphid Biotype 1, its phylome, world population structure and adaptation to the North American continent.</title>
        <authorList>
            <person name="Giordano R."/>
            <person name="Donthu R.K."/>
            <person name="Hernandez A.G."/>
            <person name="Wright C.L."/>
            <person name="Zimin A.V."/>
        </authorList>
    </citation>
    <scope>NUCLEOTIDE SEQUENCE [LARGE SCALE GENOMIC DNA]</scope>
    <source>
        <tissue evidence="4">Whole aphids</tissue>
    </source>
</reference>
<evidence type="ECO:0000256" key="1">
    <source>
        <dbReference type="PROSITE-ProRule" id="PRU00047"/>
    </source>
</evidence>
<dbReference type="Proteomes" id="UP000475862">
    <property type="component" value="Unassembled WGS sequence"/>
</dbReference>
<keyword evidence="1" id="KW-0862">Zinc</keyword>
<feature type="domain" description="CCHC-type" evidence="3">
    <location>
        <begin position="215"/>
        <end position="230"/>
    </location>
</feature>
<gene>
    <name evidence="4" type="ORF">AGLY_017930</name>
</gene>
<dbReference type="AlphaFoldDB" id="A0A6G0SUJ0"/>
<evidence type="ECO:0000256" key="2">
    <source>
        <dbReference type="SAM" id="MobiDB-lite"/>
    </source>
</evidence>
<dbReference type="EMBL" id="VYZN01002547">
    <property type="protein sequence ID" value="KAE9521634.1"/>
    <property type="molecule type" value="Genomic_DNA"/>
</dbReference>
<dbReference type="Gene3D" id="4.10.60.10">
    <property type="entry name" value="Zinc finger, CCHC-type"/>
    <property type="match status" value="1"/>
</dbReference>
<keyword evidence="1" id="KW-0863">Zinc-finger</keyword>
<feature type="region of interest" description="Disordered" evidence="2">
    <location>
        <begin position="1"/>
        <end position="31"/>
    </location>
</feature>